<dbReference type="RefSeq" id="WP_167523821.1">
    <property type="nucleotide sequence ID" value="NZ_CP109114.1"/>
</dbReference>
<accession>A0A561TUJ9</accession>
<name>A0A561TUJ9_9ACTN</name>
<protein>
    <submittedName>
        <fullName evidence="1">Uncharacterized protein</fullName>
    </submittedName>
</protein>
<reference evidence="1 2" key="1">
    <citation type="submission" date="2019-06" db="EMBL/GenBank/DDBJ databases">
        <title>Sequencing the genomes of 1000 actinobacteria strains.</title>
        <authorList>
            <person name="Klenk H.-P."/>
        </authorList>
    </citation>
    <scope>NUCLEOTIDE SEQUENCE [LARGE SCALE GENOMIC DNA]</scope>
    <source>
        <strain evidence="1 2">DSM 42059</strain>
    </source>
</reference>
<dbReference type="AlphaFoldDB" id="A0A561TUJ9"/>
<dbReference type="Proteomes" id="UP000318186">
    <property type="component" value="Unassembled WGS sequence"/>
</dbReference>
<evidence type="ECO:0000313" key="1">
    <source>
        <dbReference type="EMBL" id="TWF90789.1"/>
    </source>
</evidence>
<dbReference type="EMBL" id="VIWW01000003">
    <property type="protein sequence ID" value="TWF90789.1"/>
    <property type="molecule type" value="Genomic_DNA"/>
</dbReference>
<sequence>MGEGLGQIGQGSELGAWGDVAMVQVGLSGLGPTQRVHARPVLKKAGDLLDPPWNEGGLEIGQPFRLLADRRVQLGVLQVDEVAKWNLAALSDRSPARRSSKGST</sequence>
<organism evidence="1 2">
    <name type="scientific">Streptomyces brevispora</name>
    <dbReference type="NCBI Taxonomy" id="887462"/>
    <lineage>
        <taxon>Bacteria</taxon>
        <taxon>Bacillati</taxon>
        <taxon>Actinomycetota</taxon>
        <taxon>Actinomycetes</taxon>
        <taxon>Kitasatosporales</taxon>
        <taxon>Streptomycetaceae</taxon>
        <taxon>Streptomyces</taxon>
    </lineage>
</organism>
<evidence type="ECO:0000313" key="2">
    <source>
        <dbReference type="Proteomes" id="UP000318186"/>
    </source>
</evidence>
<comment type="caution">
    <text evidence="1">The sequence shown here is derived from an EMBL/GenBank/DDBJ whole genome shotgun (WGS) entry which is preliminary data.</text>
</comment>
<gene>
    <name evidence="1" type="ORF">FHX80_13205</name>
</gene>
<proteinExistence type="predicted"/>